<dbReference type="GO" id="GO:0016705">
    <property type="term" value="F:oxidoreductase activity, acting on paired donors, with incorporation or reduction of molecular oxygen"/>
    <property type="evidence" value="ECO:0007669"/>
    <property type="project" value="InterPro"/>
</dbReference>
<reference evidence="11" key="1">
    <citation type="journal article" date="2016" name="Nat. Genet.">
        <title>A high-quality carrot genome assembly provides new insights into carotenoid accumulation and asterid genome evolution.</title>
        <authorList>
            <person name="Iorizzo M."/>
            <person name="Ellison S."/>
            <person name="Senalik D."/>
            <person name="Zeng P."/>
            <person name="Satapoomin P."/>
            <person name="Huang J."/>
            <person name="Bowman M."/>
            <person name="Iovene M."/>
            <person name="Sanseverino W."/>
            <person name="Cavagnaro P."/>
            <person name="Yildiz M."/>
            <person name="Macko-Podgorni A."/>
            <person name="Moranska E."/>
            <person name="Grzebelus E."/>
            <person name="Grzebelus D."/>
            <person name="Ashrafi H."/>
            <person name="Zheng Z."/>
            <person name="Cheng S."/>
            <person name="Spooner D."/>
            <person name="Van Deynze A."/>
            <person name="Simon P."/>
        </authorList>
    </citation>
    <scope>NUCLEOTIDE SEQUENCE [LARGE SCALE GENOMIC DNA]</scope>
    <source>
        <tissue evidence="11">Leaf</tissue>
    </source>
</reference>
<dbReference type="InterPro" id="IPR002401">
    <property type="entry name" value="Cyt_P450_E_grp-I"/>
</dbReference>
<evidence type="ECO:0000256" key="6">
    <source>
        <dbReference type="ARBA" id="ARBA00023002"/>
    </source>
</evidence>
<protein>
    <recommendedName>
        <fullName evidence="12">Cytochrome P450</fullName>
    </recommendedName>
</protein>
<keyword evidence="4" id="KW-0349">Heme</keyword>
<keyword evidence="10" id="KW-1133">Transmembrane helix</keyword>
<proteinExistence type="inferred from homology"/>
<keyword evidence="10" id="KW-0812">Transmembrane</keyword>
<dbReference type="Pfam" id="PF00067">
    <property type="entry name" value="p450"/>
    <property type="match status" value="1"/>
</dbReference>
<dbReference type="GO" id="GO:0004497">
    <property type="term" value="F:monooxygenase activity"/>
    <property type="evidence" value="ECO:0007669"/>
    <property type="project" value="UniProtKB-KW"/>
</dbReference>
<gene>
    <name evidence="11" type="ORF">DCAR_011633</name>
</gene>
<dbReference type="InterPro" id="IPR001128">
    <property type="entry name" value="Cyt_P450"/>
</dbReference>
<comment type="subcellular location">
    <subcellularLocation>
        <location evidence="2">Membrane</location>
    </subcellularLocation>
</comment>
<dbReference type="GO" id="GO:0020037">
    <property type="term" value="F:heme binding"/>
    <property type="evidence" value="ECO:0007669"/>
    <property type="project" value="InterPro"/>
</dbReference>
<dbReference type="PANTHER" id="PTHR47943">
    <property type="entry name" value="CYTOCHROME P450 93A3-LIKE"/>
    <property type="match status" value="1"/>
</dbReference>
<keyword evidence="6" id="KW-0560">Oxidoreductase</keyword>
<dbReference type="PRINTS" id="PR00463">
    <property type="entry name" value="EP450I"/>
</dbReference>
<name>A0A161Y164_DAUCS</name>
<evidence type="ECO:0000256" key="7">
    <source>
        <dbReference type="ARBA" id="ARBA00023004"/>
    </source>
</evidence>
<comment type="cofactor">
    <cofactor evidence="1">
        <name>heme</name>
        <dbReference type="ChEBI" id="CHEBI:30413"/>
    </cofactor>
</comment>
<evidence type="ECO:0000256" key="1">
    <source>
        <dbReference type="ARBA" id="ARBA00001971"/>
    </source>
</evidence>
<keyword evidence="7" id="KW-0408">Iron</keyword>
<keyword evidence="9 10" id="KW-0472">Membrane</keyword>
<dbReference type="KEGG" id="dcr:108212674"/>
<dbReference type="SUPFAM" id="SSF48264">
    <property type="entry name" value="Cytochrome P450"/>
    <property type="match status" value="1"/>
</dbReference>
<comment type="caution">
    <text evidence="11">The sequence shown here is derived from an EMBL/GenBank/DDBJ whole genome shotgun (WGS) entry which is preliminary data.</text>
</comment>
<evidence type="ECO:0000313" key="11">
    <source>
        <dbReference type="EMBL" id="KZN02877.1"/>
    </source>
</evidence>
<evidence type="ECO:0008006" key="12">
    <source>
        <dbReference type="Google" id="ProtNLM"/>
    </source>
</evidence>
<evidence type="ECO:0000256" key="9">
    <source>
        <dbReference type="ARBA" id="ARBA00023136"/>
    </source>
</evidence>
<dbReference type="GO" id="GO:0005506">
    <property type="term" value="F:iron ion binding"/>
    <property type="evidence" value="ECO:0007669"/>
    <property type="project" value="InterPro"/>
</dbReference>
<evidence type="ECO:0000256" key="4">
    <source>
        <dbReference type="ARBA" id="ARBA00022617"/>
    </source>
</evidence>
<comment type="similarity">
    <text evidence="3">Belongs to the cytochrome P450 family.</text>
</comment>
<evidence type="ECO:0000256" key="2">
    <source>
        <dbReference type="ARBA" id="ARBA00004370"/>
    </source>
</evidence>
<accession>A0A161Y164</accession>
<dbReference type="Gene3D" id="1.10.630.10">
    <property type="entry name" value="Cytochrome P450"/>
    <property type="match status" value="1"/>
</dbReference>
<dbReference type="Gramene" id="KZN02877">
    <property type="protein sequence ID" value="KZN02877"/>
    <property type="gene ID" value="DCAR_011633"/>
</dbReference>
<keyword evidence="5" id="KW-0479">Metal-binding</keyword>
<dbReference type="PANTHER" id="PTHR47943:SF9">
    <property type="entry name" value="CYTOCHROME P450"/>
    <property type="match status" value="1"/>
</dbReference>
<sequence length="203" mass="22870">MSLYNLAIFLLFLVTLLWFIHGLILTLLPFKSNGRKLPPGPRGLPFIGSLYLLGKLPHRSLNDLAKKYGPIMSMKLGNVTTIVVSSPEFAEKVLKTHDLVFASRPHTEASKYLSYEHKALAFGQYGPHWRNVRKLCTLELFSAKKIDSLSKMRREDVVLMVNTIKEAAMARQVVDISDLVGDVIGKMIYRMLLMGKSDHNGNN</sequence>
<keyword evidence="8" id="KW-0503">Monooxygenase</keyword>
<dbReference type="OrthoDB" id="2789670at2759"/>
<feature type="transmembrane region" description="Helical" evidence="10">
    <location>
        <begin position="6"/>
        <end position="28"/>
    </location>
</feature>
<evidence type="ECO:0000256" key="10">
    <source>
        <dbReference type="SAM" id="Phobius"/>
    </source>
</evidence>
<dbReference type="InterPro" id="IPR036396">
    <property type="entry name" value="Cyt_P450_sf"/>
</dbReference>
<dbReference type="AlphaFoldDB" id="A0A161Y164"/>
<dbReference type="GO" id="GO:0016020">
    <property type="term" value="C:membrane"/>
    <property type="evidence" value="ECO:0007669"/>
    <property type="project" value="UniProtKB-SubCell"/>
</dbReference>
<organism evidence="11">
    <name type="scientific">Daucus carota subsp. sativus</name>
    <name type="common">Carrot</name>
    <dbReference type="NCBI Taxonomy" id="79200"/>
    <lineage>
        <taxon>Eukaryota</taxon>
        <taxon>Viridiplantae</taxon>
        <taxon>Streptophyta</taxon>
        <taxon>Embryophyta</taxon>
        <taxon>Tracheophyta</taxon>
        <taxon>Spermatophyta</taxon>
        <taxon>Magnoliopsida</taxon>
        <taxon>eudicotyledons</taxon>
        <taxon>Gunneridae</taxon>
        <taxon>Pentapetalae</taxon>
        <taxon>asterids</taxon>
        <taxon>campanulids</taxon>
        <taxon>Apiales</taxon>
        <taxon>Apiaceae</taxon>
        <taxon>Apioideae</taxon>
        <taxon>Scandiceae</taxon>
        <taxon>Daucinae</taxon>
        <taxon>Daucus</taxon>
        <taxon>Daucus sect. Daucus</taxon>
    </lineage>
</organism>
<dbReference type="OMA" id="PHTEASK"/>
<evidence type="ECO:0000256" key="5">
    <source>
        <dbReference type="ARBA" id="ARBA00022723"/>
    </source>
</evidence>
<evidence type="ECO:0000256" key="3">
    <source>
        <dbReference type="ARBA" id="ARBA00010617"/>
    </source>
</evidence>
<evidence type="ECO:0000256" key="8">
    <source>
        <dbReference type="ARBA" id="ARBA00023033"/>
    </source>
</evidence>
<dbReference type="EMBL" id="LNRQ01000003">
    <property type="protein sequence ID" value="KZN02877.1"/>
    <property type="molecule type" value="Genomic_DNA"/>
</dbReference>